<organism evidence="3">
    <name type="scientific">Bacteroides intestinalis</name>
    <dbReference type="NCBI Taxonomy" id="329854"/>
    <lineage>
        <taxon>Bacteria</taxon>
        <taxon>Pseudomonadati</taxon>
        <taxon>Bacteroidota</taxon>
        <taxon>Bacteroidia</taxon>
        <taxon>Bacteroidales</taxon>
        <taxon>Bacteroidaceae</taxon>
        <taxon>Bacteroides</taxon>
    </lineage>
</organism>
<accession>A0A139LVS4</accession>
<reference evidence="3 4" key="1">
    <citation type="submission" date="2016-02" db="EMBL/GenBank/DDBJ databases">
        <authorList>
            <person name="Wen L."/>
            <person name="He K."/>
            <person name="Yang H."/>
        </authorList>
    </citation>
    <scope>NUCLEOTIDE SEQUENCE [LARGE SCALE GENOMIC DNA]</scope>
    <source>
        <strain evidence="3 4">KLE1704</strain>
    </source>
</reference>
<dbReference type="Proteomes" id="UP000070319">
    <property type="component" value="Unassembled WGS sequence"/>
</dbReference>
<evidence type="ECO:0000313" key="4">
    <source>
        <dbReference type="Proteomes" id="UP000070319"/>
    </source>
</evidence>
<evidence type="ECO:0008006" key="5">
    <source>
        <dbReference type="Google" id="ProtNLM"/>
    </source>
</evidence>
<sequence length="1304" mass="145791">MQPIKLEIFLDDKTRSGMQSAERNITGLETQMQEVINILKKELIGLQSAFKDALSTGVSLPSDLADIQALKGKIVELEEELKRLKRQAEIPVKPNIDLSGYITDEIRVMESAEDQVKAIIINIQKDIDTLRQKSLESAATGIVNPEDTAKIKALEAQVRSLTETLVKYEVAKADGNNTPIMQYDPAPKLNNVKMSMQQIARELPALAMGPQMFFLAISNNIPMFTDAVASARKEYELMTAAGKKATPIWKQLLTSLFSWQTAMATAITLTVVYGKEIGEWVKGLFKAKNATLDLLSAEQEMALARSKASDSIKKERAELDILYARLKNTSSSTKERTAAVNEWIKRYPEYANILDGENINLSKLESAYKALSKEIYANAVARHYVDKVADLSVKKEKEEIKRLNQRATLMKAQRRVEQAEAEKVAAQQAQQKGLYGSGNRLSIANDELSSANKDLEKQQKIYDDIVNNVKDYDRNIKTIANHVDTLNLFPQPEEGTYDYWKQQQDRAEGVLKEIKSDVKKTLDDATKEGTDLFSLGIDNSVVETYKKATGQIKEARKNLKVYDNGDGKTTGGADKNDYQTELAEARLRAQQKLEAATVQVMQEGYEKRRKQAKLEYDEELARIDRQEKKLTERLDNAKKSGKKVSANDYKQVQSDGSTERSAALMIYENELDKINKEATEVERKKLEEYANQFQGYITKRTLTEKGFDEKRSVLEKGGASQETLNELDYQKEKTLSDIDNEFAAREEAFKSWAANVVNLNLEELQRLLVEAERELEREEFLHPDDKGLAAKRAKVSTLKNTVSGKMNAKEEGKDKTDNKKSIKEWSELNRVLGDVEDSFNDIGGTVGDVAGDIIKTAGTIATSTLSIIDGITTLSENSAGAMTGTAEVAAESMSNVEKASVILTIISAALKVATAIASLFKRTDYMEEFRKEMAKLNYELALAKLNAEISTDKNSIFGDDLWGNAIKNVDLAREALDRYNGTLEKIKNRKIFSGFAGATAEAMGLKNTFNSLGDSIANMQVKIQHKTWFRSAKYSSLKDAVPELFNADGSVNQDALEKFIGSDTFGKLSQENQQYLQEMSDYWKAYQDAVEKVKDYLTDIFGDLGSTLTDTLVDSWANGTDAATSYYESVSEMLENLGKQMIYSALFSDIFEKAQKKMLDVTQNADLSADEKFKEYIKLLGGMTDEVLGKQGDFNALLEAYQQMAKDKGFDIFKPDEDGALQSGRSGSFTTMTQEQGTKLEGLFTSLQDHASGIHQLLEELKQGRSADHEIFVQIEENTAYCKLLEDILEIMTRQERDGLKING</sequence>
<keyword evidence="1" id="KW-0175">Coiled coil</keyword>
<name>A0A139LVS4_9BACE</name>
<feature type="region of interest" description="Disordered" evidence="2">
    <location>
        <begin position="636"/>
        <end position="655"/>
    </location>
</feature>
<proteinExistence type="predicted"/>
<dbReference type="PATRIC" id="fig|329854.7.peg.72"/>
<evidence type="ECO:0000256" key="1">
    <source>
        <dbReference type="SAM" id="Coils"/>
    </source>
</evidence>
<feature type="coiled-coil region" evidence="1">
    <location>
        <begin position="754"/>
        <end position="781"/>
    </location>
</feature>
<evidence type="ECO:0000256" key="2">
    <source>
        <dbReference type="SAM" id="MobiDB-lite"/>
    </source>
</evidence>
<comment type="caution">
    <text evidence="3">The sequence shown here is derived from an EMBL/GenBank/DDBJ whole genome shotgun (WGS) entry which is preliminary data.</text>
</comment>
<dbReference type="EMBL" id="LTDF01000003">
    <property type="protein sequence ID" value="KXT55540.1"/>
    <property type="molecule type" value="Genomic_DNA"/>
</dbReference>
<gene>
    <name evidence="3" type="ORF">HMPREF2531_00071</name>
</gene>
<evidence type="ECO:0000313" key="3">
    <source>
        <dbReference type="EMBL" id="KXT55540.1"/>
    </source>
</evidence>
<protein>
    <recommendedName>
        <fullName evidence="5">Phage tail tape measure protein</fullName>
    </recommendedName>
</protein>
<feature type="coiled-coil region" evidence="1">
    <location>
        <begin position="354"/>
        <end position="461"/>
    </location>
</feature>
<feature type="coiled-coil region" evidence="1">
    <location>
        <begin position="926"/>
        <end position="989"/>
    </location>
</feature>